<dbReference type="AlphaFoldDB" id="A0A7W7RLW7"/>
<proteinExistence type="predicted"/>
<dbReference type="EMBL" id="JACHJT010000001">
    <property type="protein sequence ID" value="MBB4934398.1"/>
    <property type="molecule type" value="Genomic_DNA"/>
</dbReference>
<keyword evidence="2" id="KW-1185">Reference proteome</keyword>
<organism evidence="1 2">
    <name type="scientific">Lipingzhangella halophila</name>
    <dbReference type="NCBI Taxonomy" id="1783352"/>
    <lineage>
        <taxon>Bacteria</taxon>
        <taxon>Bacillati</taxon>
        <taxon>Actinomycetota</taxon>
        <taxon>Actinomycetes</taxon>
        <taxon>Streptosporangiales</taxon>
        <taxon>Nocardiopsidaceae</taxon>
        <taxon>Lipingzhangella</taxon>
    </lineage>
</organism>
<evidence type="ECO:0000313" key="1">
    <source>
        <dbReference type="EMBL" id="MBB4934398.1"/>
    </source>
</evidence>
<name>A0A7W7RLW7_9ACTN</name>
<evidence type="ECO:0000313" key="2">
    <source>
        <dbReference type="Proteomes" id="UP000523007"/>
    </source>
</evidence>
<comment type="caution">
    <text evidence="1">The sequence shown here is derived from an EMBL/GenBank/DDBJ whole genome shotgun (WGS) entry which is preliminary data.</text>
</comment>
<gene>
    <name evidence="1" type="ORF">F4561_005218</name>
</gene>
<accession>A0A7W7RLW7</accession>
<protein>
    <submittedName>
        <fullName evidence="1">Uncharacterized protein</fullName>
    </submittedName>
</protein>
<dbReference type="Proteomes" id="UP000523007">
    <property type="component" value="Unassembled WGS sequence"/>
</dbReference>
<reference evidence="1 2" key="1">
    <citation type="submission" date="2020-08" db="EMBL/GenBank/DDBJ databases">
        <title>Sequencing the genomes of 1000 actinobacteria strains.</title>
        <authorList>
            <person name="Klenk H.-P."/>
        </authorList>
    </citation>
    <scope>NUCLEOTIDE SEQUENCE [LARGE SCALE GENOMIC DNA]</scope>
    <source>
        <strain evidence="1 2">DSM 102030</strain>
    </source>
</reference>
<sequence>MKGARRTRISAVRRAIEPYACALRPHDLDCDFYRLGSALTTALFLEEGNYDGHPNRVRNLNDAANLLDEISAKVPTDVGANMATLADLLREESSPPRAKKLP</sequence>
<dbReference type="RefSeq" id="WP_184582418.1">
    <property type="nucleotide sequence ID" value="NZ_JACHJT010000001.1"/>
</dbReference>